<dbReference type="PANTHER" id="PTHR42912">
    <property type="entry name" value="METHYLTRANSFERASE"/>
    <property type="match status" value="1"/>
</dbReference>
<dbReference type="RefSeq" id="WP_141638174.1">
    <property type="nucleotide sequence ID" value="NZ_VIGB01000003.1"/>
</dbReference>
<dbReference type="GO" id="GO:0008168">
    <property type="term" value="F:methyltransferase activity"/>
    <property type="evidence" value="ECO:0007669"/>
    <property type="project" value="UniProtKB-KW"/>
</dbReference>
<dbReference type="GO" id="GO:0030151">
    <property type="term" value="F:molybdenum ion binding"/>
    <property type="evidence" value="ECO:0007669"/>
    <property type="project" value="InterPro"/>
</dbReference>
<dbReference type="InterPro" id="IPR029063">
    <property type="entry name" value="SAM-dependent_MTases_sf"/>
</dbReference>
<feature type="domain" description="MOSC" evidence="1">
    <location>
        <begin position="113"/>
        <end position="195"/>
    </location>
</feature>
<dbReference type="EMBL" id="VIGB01000003">
    <property type="protein sequence ID" value="TQF07804.1"/>
    <property type="molecule type" value="Genomic_DNA"/>
</dbReference>
<keyword evidence="2" id="KW-0489">Methyltransferase</keyword>
<sequence length="195" mass="21165">MYGAEPSEPARYAIEAFRAAGAREVLELGAGHGRDALAFARAGVTVTATDFSPVALTQLAETARAQGLADRIATLPHDVRAPLPLPDASVDAVFAHMLFCMALSTEELTALVAEVRRVLRPGGHLVYTVRHTGDAHYGAGIGHGDDIWEHGGFAVHYFSRELVDALAEGWHLREVHAFEEGALPRRLWRVDQVRP</sequence>
<dbReference type="Pfam" id="PF13649">
    <property type="entry name" value="Methyltransf_25"/>
    <property type="match status" value="1"/>
</dbReference>
<comment type="caution">
    <text evidence="2">The sequence shown here is derived from an EMBL/GenBank/DDBJ whole genome shotgun (WGS) entry which is preliminary data.</text>
</comment>
<evidence type="ECO:0000313" key="3">
    <source>
        <dbReference type="Proteomes" id="UP000319103"/>
    </source>
</evidence>
<dbReference type="InterPro" id="IPR041698">
    <property type="entry name" value="Methyltransf_25"/>
</dbReference>
<keyword evidence="3" id="KW-1185">Reference proteome</keyword>
<dbReference type="PROSITE" id="PS51340">
    <property type="entry name" value="MOSC"/>
    <property type="match status" value="1"/>
</dbReference>
<evidence type="ECO:0000259" key="1">
    <source>
        <dbReference type="PROSITE" id="PS51340"/>
    </source>
</evidence>
<name>A0A540WH78_9ACTN</name>
<proteinExistence type="predicted"/>
<keyword evidence="2" id="KW-0808">Transferase</keyword>
<dbReference type="CDD" id="cd02440">
    <property type="entry name" value="AdoMet_MTases"/>
    <property type="match status" value="1"/>
</dbReference>
<dbReference type="AlphaFoldDB" id="A0A540WH78"/>
<protein>
    <submittedName>
        <fullName evidence="2">Class I SAM-dependent methyltransferase</fullName>
    </submittedName>
</protein>
<dbReference type="OrthoDB" id="9804312at2"/>
<dbReference type="Gene3D" id="3.40.50.150">
    <property type="entry name" value="Vaccinia Virus protein VP39"/>
    <property type="match status" value="1"/>
</dbReference>
<dbReference type="InterPro" id="IPR050508">
    <property type="entry name" value="Methyltransf_Superfamily"/>
</dbReference>
<dbReference type="InterPro" id="IPR005302">
    <property type="entry name" value="MoCF_Sase_C"/>
</dbReference>
<dbReference type="SUPFAM" id="SSF53335">
    <property type="entry name" value="S-adenosyl-L-methionine-dependent methyltransferases"/>
    <property type="match status" value="1"/>
</dbReference>
<dbReference type="Proteomes" id="UP000319103">
    <property type="component" value="Unassembled WGS sequence"/>
</dbReference>
<dbReference type="GO" id="GO:0030170">
    <property type="term" value="F:pyridoxal phosphate binding"/>
    <property type="evidence" value="ECO:0007669"/>
    <property type="project" value="InterPro"/>
</dbReference>
<accession>A0A540WH78</accession>
<evidence type="ECO:0000313" key="2">
    <source>
        <dbReference type="EMBL" id="TQF07804.1"/>
    </source>
</evidence>
<reference evidence="2 3" key="1">
    <citation type="submission" date="2019-06" db="EMBL/GenBank/DDBJ databases">
        <title>Description of Kitasatospora acidophila sp. nov. isolated from pine grove soil, and reclassification of Streptomyces novaecaesareae to Kitasatospora novaeceasareae comb. nov.</title>
        <authorList>
            <person name="Kim M.J."/>
        </authorList>
    </citation>
    <scope>NUCLEOTIDE SEQUENCE [LARGE SCALE GENOMIC DNA]</scope>
    <source>
        <strain evidence="2 3">MMS16-CNU292</strain>
    </source>
</reference>
<dbReference type="GO" id="GO:0032259">
    <property type="term" value="P:methylation"/>
    <property type="evidence" value="ECO:0007669"/>
    <property type="project" value="UniProtKB-KW"/>
</dbReference>
<gene>
    <name evidence="2" type="ORF">E6W39_36550</name>
</gene>
<organism evidence="2 3">
    <name type="scientific">Kitasatospora acidiphila</name>
    <dbReference type="NCBI Taxonomy" id="2567942"/>
    <lineage>
        <taxon>Bacteria</taxon>
        <taxon>Bacillati</taxon>
        <taxon>Actinomycetota</taxon>
        <taxon>Actinomycetes</taxon>
        <taxon>Kitasatosporales</taxon>
        <taxon>Streptomycetaceae</taxon>
        <taxon>Kitasatospora</taxon>
    </lineage>
</organism>